<dbReference type="EMBL" id="CM041548">
    <property type="protein sequence ID" value="KAI3358342.1"/>
    <property type="molecule type" value="Genomic_DNA"/>
</dbReference>
<protein>
    <submittedName>
        <fullName evidence="1">Uncharacterized protein</fullName>
    </submittedName>
</protein>
<evidence type="ECO:0000313" key="1">
    <source>
        <dbReference type="EMBL" id="KAI3358342.1"/>
    </source>
</evidence>
<dbReference type="Proteomes" id="UP000831701">
    <property type="component" value="Chromosome 18"/>
</dbReference>
<comment type="caution">
    <text evidence="1">The sequence shown here is derived from an EMBL/GenBank/DDBJ whole genome shotgun (WGS) entry which is preliminary data.</text>
</comment>
<accession>A0ACB8VTU5</accession>
<keyword evidence="2" id="KW-1185">Reference proteome</keyword>
<sequence length="1626" mass="180772">MTADGVGAPAETNASAEYRTARFALPLSGAGPRRLRGVSLPAVHHGGPLTRRRAQPALGRSVVAARASDSGTVNYSSKRASGRHAHTHGGGLRWSPHITRDVSVEPPRWFPSRSGRRGRFQLSGAPCVEECAGFFLLLSGSVEDGALPTGRNSLRRPRGPSPRPALRRCLLSSEFTLIETGGVRSPQARVARAAAPRAALIRLREKMDPLPPDTGERGVTLLKRNGNAYKPRRVESSRVGDKKETTNSFQSLNKIFDQEKPHPKCQFSIWVLLLATMGLSRFEDIRRFLRFDDKRTRDYRLQTDHMAAFRYIWDLFIVNCKQRFIPNDCVTIDEQLVPFRGRCKFLQYMPSKPAKYGIKIFWMKHRLPYLPKDGWGFTLQKSLGTWFQDLKNMQHDRRNFTLYKTTVDKVFQMFPPTPEVVESSPDRCMTCAVVGNSGNLNGSRYGPLIDFHDIVIRMNHGRTKGYERDVGTKTTHHVMYPESAINLDNITHLVLFPFKMYDLEWLIRSFTPAKNGAANTKRRANKDLVMILNPAFMKYVHEMWLDKKGKYPSTGFMTLVFSLLICDEVNVFGFGADSNGNWNHYFEILKNKNLKTGPHPGNQEHEIIQTLHEQEKIHVFKGRRRIFFIEGSKCLNLGPSNCKQRNTAVVEVNVFGFGADSNGNWNHYFEILKNKNLKTGPHPGNQEHEIIQTLHEQEKIHVFKGRWHISSLRPSRRLRVALGDQSGPPPPSRSGYNRGSLEQPVRPQRTGDLPPRAPGSAGSTPPWDKKEKKRKAVHLEPEAQDEMESEKYLPELMAEKDTLDPSFQHSLRLLDQEIEKIQKDEGKEEEKFIDVVINKNMKLGQKVLIPVKQFPKQLFNFVGKLLGPRGNSLKRLQEDTLTKMSILGKGSMRDKEKEEELRQSGEAKYHHLNEDLHVLIEVFAPPAEAYARMGHALEEIKKFLIPLLFGPGQLIFSLSTVKRDYNDEIRQAQLQELTYLNGGSEDAKVPSVRGKSAARGRGTPVPGPPRSRGGVPPLHAAVPRGAAPRGAPPSRAPSSRGRGVQRARGAPPTAGYRPAPPIVQDTYGEYRSLNYLSDFGLGDGRVHLRDPSLRFLIGRQVGGIEEILEVFLPPSDNVPSRRGQQLPTCTVNSVGRVLLPPSEAPDGLPESLRGRPIVLLHGLTELLPDPSFCLQDRPGCGLLGLPVPVNCVRSPTGQHGPIGLLLQPDGIPYFRCPPPGSGVTATTGTRDPCAHNPNSPMRRQWRQRTWSTRTQCLQPPSESHRSPITEHQLGVQIGEAVPPDHAASRRREATLSFTGVNSNTWRLSWEPLSKPTPAAAHPGQLQSAVEGPAPLKELGSRAQAMRGGIGSSRPPPRLLPKPHCTCPSWTFLRVVSLLEGGPTPPFRAEPGRVPWAKTRPPGARLRAPTQAWLQGGAPCLPIRAFFKVATFCSDYCFVHSWKGNSLNEKEYDDSYGTAYDDQGYESYDNNYSNQGQNSDDYYEYGHSGDSYDSYGELQTSLPPILCQLSGRVGKQSRQGTISTNSQGSVQRSAILQILNCLYNPHLSPHGCFNPTNWLLGQPITVAPPAALPFSCCTATLVSGPGSLEEACRSGPAGTREPNWGPRTPPSAATAVLPLADGRIKNL</sequence>
<reference evidence="1" key="1">
    <citation type="submission" date="2022-04" db="EMBL/GenBank/DDBJ databases">
        <title>Jade perch genome.</title>
        <authorList>
            <person name="Chao B."/>
        </authorList>
    </citation>
    <scope>NUCLEOTIDE SEQUENCE</scope>
    <source>
        <strain evidence="1">CB-2022</strain>
    </source>
</reference>
<gene>
    <name evidence="1" type="ORF">L3Q82_014779</name>
</gene>
<name>A0ACB8VTU5_9TELE</name>
<organism evidence="1 2">
    <name type="scientific">Scortum barcoo</name>
    <name type="common">barcoo grunter</name>
    <dbReference type="NCBI Taxonomy" id="214431"/>
    <lineage>
        <taxon>Eukaryota</taxon>
        <taxon>Metazoa</taxon>
        <taxon>Chordata</taxon>
        <taxon>Craniata</taxon>
        <taxon>Vertebrata</taxon>
        <taxon>Euteleostomi</taxon>
        <taxon>Actinopterygii</taxon>
        <taxon>Neopterygii</taxon>
        <taxon>Teleostei</taxon>
        <taxon>Neoteleostei</taxon>
        <taxon>Acanthomorphata</taxon>
        <taxon>Eupercaria</taxon>
        <taxon>Centrarchiformes</taxon>
        <taxon>Terapontoidei</taxon>
        <taxon>Terapontidae</taxon>
        <taxon>Scortum</taxon>
    </lineage>
</organism>
<proteinExistence type="predicted"/>
<evidence type="ECO:0000313" key="2">
    <source>
        <dbReference type="Proteomes" id="UP000831701"/>
    </source>
</evidence>